<dbReference type="AlphaFoldDB" id="A0AAE0LC83"/>
<dbReference type="EMBL" id="LGRX02004639">
    <property type="protein sequence ID" value="KAK3279858.1"/>
    <property type="molecule type" value="Genomic_DNA"/>
</dbReference>
<dbReference type="Proteomes" id="UP001190700">
    <property type="component" value="Unassembled WGS sequence"/>
</dbReference>
<proteinExistence type="predicted"/>
<name>A0AAE0LC83_9CHLO</name>
<evidence type="ECO:0000256" key="1">
    <source>
        <dbReference type="SAM" id="MobiDB-lite"/>
    </source>
</evidence>
<feature type="region of interest" description="Disordered" evidence="1">
    <location>
        <begin position="37"/>
        <end position="75"/>
    </location>
</feature>
<protein>
    <submittedName>
        <fullName evidence="2">Uncharacterized protein</fullName>
    </submittedName>
</protein>
<keyword evidence="3" id="KW-1185">Reference proteome</keyword>
<evidence type="ECO:0000313" key="2">
    <source>
        <dbReference type="EMBL" id="KAK3279858.1"/>
    </source>
</evidence>
<sequence length="277" mass="30606">MPDGALQPTAVPPLRYQQKEHTQGWLWHHPGPYSPLVVAPGFPEPTSPGAPPSPDYTPLASGDDEEHQPALTNNINSGLTDGLFIDGYYGSDIASHWRLRGGGGNKIADVFTRSLPQRGFFYCIELPSEAAIYSMEELRTFVASNKESLLREGQRNTYGGLLEIMETLKDTNVKSSDDFDDASIFAISAPATETRPAFPLVDEETERILIIFTCREFLRNFARTRSMPHGGFLSLDGKHKVNWNGYPVEPVCTVDASSPFQLEAMCIVSSESTEFCL</sequence>
<evidence type="ECO:0000313" key="3">
    <source>
        <dbReference type="Proteomes" id="UP001190700"/>
    </source>
</evidence>
<gene>
    <name evidence="2" type="ORF">CYMTET_12274</name>
</gene>
<feature type="compositionally biased region" description="Pro residues" evidence="1">
    <location>
        <begin position="42"/>
        <end position="55"/>
    </location>
</feature>
<reference evidence="2 3" key="1">
    <citation type="journal article" date="2015" name="Genome Biol. Evol.">
        <title>Comparative Genomics of a Bacterivorous Green Alga Reveals Evolutionary Causalities and Consequences of Phago-Mixotrophic Mode of Nutrition.</title>
        <authorList>
            <person name="Burns J.A."/>
            <person name="Paasch A."/>
            <person name="Narechania A."/>
            <person name="Kim E."/>
        </authorList>
    </citation>
    <scope>NUCLEOTIDE SEQUENCE [LARGE SCALE GENOMIC DNA]</scope>
    <source>
        <strain evidence="2 3">PLY_AMNH</strain>
    </source>
</reference>
<accession>A0AAE0LC83</accession>
<organism evidence="2 3">
    <name type="scientific">Cymbomonas tetramitiformis</name>
    <dbReference type="NCBI Taxonomy" id="36881"/>
    <lineage>
        <taxon>Eukaryota</taxon>
        <taxon>Viridiplantae</taxon>
        <taxon>Chlorophyta</taxon>
        <taxon>Pyramimonadophyceae</taxon>
        <taxon>Pyramimonadales</taxon>
        <taxon>Pyramimonadaceae</taxon>
        <taxon>Cymbomonas</taxon>
    </lineage>
</organism>
<comment type="caution">
    <text evidence="2">The sequence shown here is derived from an EMBL/GenBank/DDBJ whole genome shotgun (WGS) entry which is preliminary data.</text>
</comment>